<reference evidence="2" key="1">
    <citation type="submission" date="2017-07" db="EMBL/GenBank/DDBJ databases">
        <title>Taro Niue Genome Assembly and Annotation.</title>
        <authorList>
            <person name="Atibalentja N."/>
            <person name="Keating K."/>
            <person name="Fields C.J."/>
        </authorList>
    </citation>
    <scope>NUCLEOTIDE SEQUENCE</scope>
    <source>
        <strain evidence="2">Niue_2</strain>
        <tissue evidence="2">Leaf</tissue>
    </source>
</reference>
<name>A0A843V5U1_COLES</name>
<organism evidence="2 3">
    <name type="scientific">Colocasia esculenta</name>
    <name type="common">Wild taro</name>
    <name type="synonym">Arum esculentum</name>
    <dbReference type="NCBI Taxonomy" id="4460"/>
    <lineage>
        <taxon>Eukaryota</taxon>
        <taxon>Viridiplantae</taxon>
        <taxon>Streptophyta</taxon>
        <taxon>Embryophyta</taxon>
        <taxon>Tracheophyta</taxon>
        <taxon>Spermatophyta</taxon>
        <taxon>Magnoliopsida</taxon>
        <taxon>Liliopsida</taxon>
        <taxon>Araceae</taxon>
        <taxon>Aroideae</taxon>
        <taxon>Colocasieae</taxon>
        <taxon>Colocasia</taxon>
    </lineage>
</organism>
<dbReference type="EMBL" id="NMUH01001360">
    <property type="protein sequence ID" value="MQL91601.1"/>
    <property type="molecule type" value="Genomic_DNA"/>
</dbReference>
<evidence type="ECO:0008006" key="4">
    <source>
        <dbReference type="Google" id="ProtNLM"/>
    </source>
</evidence>
<accession>A0A843V5U1</accession>
<dbReference type="AlphaFoldDB" id="A0A843V5U1"/>
<gene>
    <name evidence="2" type="ORF">Taro_024223</name>
</gene>
<dbReference type="GO" id="GO:0008270">
    <property type="term" value="F:zinc ion binding"/>
    <property type="evidence" value="ECO:0007669"/>
    <property type="project" value="InterPro"/>
</dbReference>
<dbReference type="Proteomes" id="UP000652761">
    <property type="component" value="Unassembled WGS sequence"/>
</dbReference>
<feature type="compositionally biased region" description="Polar residues" evidence="1">
    <location>
        <begin position="130"/>
        <end position="143"/>
    </location>
</feature>
<feature type="compositionally biased region" description="Basic and acidic residues" evidence="1">
    <location>
        <begin position="115"/>
        <end position="129"/>
    </location>
</feature>
<keyword evidence="3" id="KW-1185">Reference proteome</keyword>
<dbReference type="GO" id="GO:0003676">
    <property type="term" value="F:nucleic acid binding"/>
    <property type="evidence" value="ECO:0007669"/>
    <property type="project" value="InterPro"/>
</dbReference>
<dbReference type="OrthoDB" id="1750196at2759"/>
<feature type="region of interest" description="Disordered" evidence="1">
    <location>
        <begin position="1"/>
        <end position="31"/>
    </location>
</feature>
<comment type="caution">
    <text evidence="2">The sequence shown here is derived from an EMBL/GenBank/DDBJ whole genome shotgun (WGS) entry which is preliminary data.</text>
</comment>
<evidence type="ECO:0000313" key="2">
    <source>
        <dbReference type="EMBL" id="MQL91601.1"/>
    </source>
</evidence>
<dbReference type="SUPFAM" id="SSF57756">
    <property type="entry name" value="Retrovirus zinc finger-like domains"/>
    <property type="match status" value="1"/>
</dbReference>
<evidence type="ECO:0000256" key="1">
    <source>
        <dbReference type="SAM" id="MobiDB-lite"/>
    </source>
</evidence>
<protein>
    <recommendedName>
        <fullName evidence="4">CCHC-type domain-containing protein</fullName>
    </recommendedName>
</protein>
<sequence length="406" mass="46505">MRDCPLLKEPPTNTKDFNSTTKENQPNDDKRKIKQNKKNDIQLAFIRKGRCEHCNRIGHISEECWRKAGACLCCGNHNHRIFECPILKEQEKEKCPTGQKKPDRLQAAQKIETTKEDGVMEGKSDDDLTHTNGNGLENTSNNTAELLPFGRPKGRKLASCHHLLTRLHHRRDLNTSLGIASIDPVVYLFLKNLTSSVSGDGFPFFSFSFQCLFIQAHSQVCHSISDPHPHSFSHHSCTNSHSNSSLYLSTLCPTHTPTQPESISRSEMEGLVRRLLAEYLSLSKLHSLQNYCKLPNAYFPLSFRTPKYRKYDGTSDPQFHLAGFLMDSHRWLYDRVLMVHLFQQLLEGEALRWLTSLHASDFINFDIVSKRFISHFSYMATQVPTLPDLAVEKMRPDEDFVTFANR</sequence>
<feature type="compositionally biased region" description="Polar residues" evidence="1">
    <location>
        <begin position="11"/>
        <end position="24"/>
    </location>
</feature>
<proteinExistence type="predicted"/>
<feature type="region of interest" description="Disordered" evidence="1">
    <location>
        <begin position="115"/>
        <end position="143"/>
    </location>
</feature>
<evidence type="ECO:0000313" key="3">
    <source>
        <dbReference type="Proteomes" id="UP000652761"/>
    </source>
</evidence>
<dbReference type="InterPro" id="IPR036875">
    <property type="entry name" value="Znf_CCHC_sf"/>
</dbReference>